<feature type="signal peptide" evidence="1">
    <location>
        <begin position="1"/>
        <end position="23"/>
    </location>
</feature>
<comment type="caution">
    <text evidence="3">The sequence shown here is derived from an EMBL/GenBank/DDBJ whole genome shotgun (WGS) entry which is preliminary data.</text>
</comment>
<keyword evidence="1" id="KW-0732">Signal</keyword>
<name>A0A7Y0BR37_9SPHN</name>
<dbReference type="InterPro" id="IPR005184">
    <property type="entry name" value="DUF306_Meta_HslJ"/>
</dbReference>
<organism evidence="3 4">
    <name type="scientific">Novosphingobium olei</name>
    <dbReference type="NCBI Taxonomy" id="2728851"/>
    <lineage>
        <taxon>Bacteria</taxon>
        <taxon>Pseudomonadati</taxon>
        <taxon>Pseudomonadota</taxon>
        <taxon>Alphaproteobacteria</taxon>
        <taxon>Sphingomonadales</taxon>
        <taxon>Sphingomonadaceae</taxon>
        <taxon>Novosphingobium</taxon>
    </lineage>
</organism>
<evidence type="ECO:0000313" key="3">
    <source>
        <dbReference type="EMBL" id="NML94750.1"/>
    </source>
</evidence>
<dbReference type="PANTHER" id="PTHR35535">
    <property type="entry name" value="HEAT SHOCK PROTEIN HSLJ"/>
    <property type="match status" value="1"/>
</dbReference>
<dbReference type="PROSITE" id="PS51257">
    <property type="entry name" value="PROKAR_LIPOPROTEIN"/>
    <property type="match status" value="1"/>
</dbReference>
<sequence length="162" mass="16680">MTHDRLLALAAVLSGAWLVGGCAADAVPLPTTAIAPAPASPGGLTGTSWRLVEVQSMDDAQGTSKVGERVYEIDFGADGRAALKLDCNRGGTSYTVVPASEPGAGSVTFGPAALTRAMCPPGSLDTKIARDLQYVRGYRVAGDTLSLSLMADGGIYVWKRVP</sequence>
<gene>
    <name evidence="3" type="ORF">HHL27_13835</name>
</gene>
<dbReference type="PANTHER" id="PTHR35535:SF2">
    <property type="entry name" value="DUF306 DOMAIN-CONTAINING PROTEIN"/>
    <property type="match status" value="1"/>
</dbReference>
<dbReference type="InterPro" id="IPR053147">
    <property type="entry name" value="Hsp_HslJ-like"/>
</dbReference>
<dbReference type="EMBL" id="JABBGM010000006">
    <property type="protein sequence ID" value="NML94750.1"/>
    <property type="molecule type" value="Genomic_DNA"/>
</dbReference>
<evidence type="ECO:0000313" key="4">
    <source>
        <dbReference type="Proteomes" id="UP000583556"/>
    </source>
</evidence>
<accession>A0A7Y0BR37</accession>
<dbReference type="Proteomes" id="UP000583556">
    <property type="component" value="Unassembled WGS sequence"/>
</dbReference>
<evidence type="ECO:0000256" key="1">
    <source>
        <dbReference type="SAM" id="SignalP"/>
    </source>
</evidence>
<proteinExistence type="predicted"/>
<dbReference type="InterPro" id="IPR038670">
    <property type="entry name" value="HslJ-like_sf"/>
</dbReference>
<dbReference type="RefSeq" id="WP_169494040.1">
    <property type="nucleotide sequence ID" value="NZ_JABBGM010000006.1"/>
</dbReference>
<dbReference type="AlphaFoldDB" id="A0A7Y0BR37"/>
<feature type="domain" description="DUF306" evidence="2">
    <location>
        <begin position="43"/>
        <end position="150"/>
    </location>
</feature>
<keyword evidence="4" id="KW-1185">Reference proteome</keyword>
<protein>
    <submittedName>
        <fullName evidence="3">META domain-containing protein</fullName>
    </submittedName>
</protein>
<dbReference type="Gene3D" id="2.40.128.270">
    <property type="match status" value="1"/>
</dbReference>
<feature type="chain" id="PRO_5031214326" evidence="1">
    <location>
        <begin position="24"/>
        <end position="162"/>
    </location>
</feature>
<reference evidence="3 4" key="1">
    <citation type="submission" date="2020-04" db="EMBL/GenBank/DDBJ databases">
        <title>Novosphingobium sp. TW-4 isolated from soil.</title>
        <authorList>
            <person name="Dahal R.H."/>
            <person name="Chaudhary D.K."/>
        </authorList>
    </citation>
    <scope>NUCLEOTIDE SEQUENCE [LARGE SCALE GENOMIC DNA]</scope>
    <source>
        <strain evidence="3 4">TW-4</strain>
    </source>
</reference>
<dbReference type="Pfam" id="PF03724">
    <property type="entry name" value="META"/>
    <property type="match status" value="1"/>
</dbReference>
<evidence type="ECO:0000259" key="2">
    <source>
        <dbReference type="Pfam" id="PF03724"/>
    </source>
</evidence>